<dbReference type="InterPro" id="IPR010300">
    <property type="entry name" value="CDO_1"/>
</dbReference>
<keyword evidence="3" id="KW-0223">Dioxygenase</keyword>
<organism evidence="7 8">
    <name type="scientific">Virgibacillus halodenitrificans</name>
    <name type="common">Bacillus halodenitrificans</name>
    <dbReference type="NCBI Taxonomy" id="1482"/>
    <lineage>
        <taxon>Bacteria</taxon>
        <taxon>Bacillati</taxon>
        <taxon>Bacillota</taxon>
        <taxon>Bacilli</taxon>
        <taxon>Bacillales</taxon>
        <taxon>Bacillaceae</taxon>
        <taxon>Virgibacillus</taxon>
    </lineage>
</organism>
<evidence type="ECO:0000256" key="4">
    <source>
        <dbReference type="ARBA" id="ARBA00023002"/>
    </source>
</evidence>
<dbReference type="SUPFAM" id="SSF51182">
    <property type="entry name" value="RmlC-like cupins"/>
    <property type="match status" value="1"/>
</dbReference>
<keyword evidence="4" id="KW-0560">Oxidoreductase</keyword>
<dbReference type="EMBL" id="CP017962">
    <property type="protein sequence ID" value="APC50281.1"/>
    <property type="molecule type" value="Genomic_DNA"/>
</dbReference>
<reference evidence="7 8" key="1">
    <citation type="submission" date="2016-11" db="EMBL/GenBank/DDBJ databases">
        <title>Complete genome sequencing of Virgibacillus halodenitrificans PDB-F2.</title>
        <authorList>
            <person name="Sun Z."/>
            <person name="Zhou Y."/>
            <person name="Li H."/>
        </authorList>
    </citation>
    <scope>NUCLEOTIDE SEQUENCE [LARGE SCALE GENOMIC DNA]</scope>
    <source>
        <strain evidence="7 8">PDB-F2</strain>
    </source>
</reference>
<dbReference type="Pfam" id="PF05995">
    <property type="entry name" value="CDO_I"/>
    <property type="match status" value="1"/>
</dbReference>
<evidence type="ECO:0000256" key="3">
    <source>
        <dbReference type="ARBA" id="ARBA00022964"/>
    </source>
</evidence>
<dbReference type="InterPro" id="IPR011051">
    <property type="entry name" value="RmlC_Cupin_sf"/>
</dbReference>
<evidence type="ECO:0000313" key="7">
    <source>
        <dbReference type="EMBL" id="APC50281.1"/>
    </source>
</evidence>
<dbReference type="AlphaFoldDB" id="A0AAC9J2L8"/>
<evidence type="ECO:0000256" key="2">
    <source>
        <dbReference type="ARBA" id="ARBA00022723"/>
    </source>
</evidence>
<comment type="similarity">
    <text evidence="1">Belongs to the cysteine dioxygenase family.</text>
</comment>
<protein>
    <recommendedName>
        <fullName evidence="9">Cysteine dioxygenase</fullName>
    </recommendedName>
</protein>
<dbReference type="Gene3D" id="1.20.5.440">
    <property type="entry name" value="ATP synthase delta/epsilon subunit, C-terminal domain"/>
    <property type="match status" value="1"/>
</dbReference>
<accession>A0AAC9J2L8</accession>
<dbReference type="InterPro" id="IPR014710">
    <property type="entry name" value="RmlC-like_jellyroll"/>
</dbReference>
<evidence type="ECO:0000256" key="1">
    <source>
        <dbReference type="ARBA" id="ARBA00006622"/>
    </source>
</evidence>
<dbReference type="Proteomes" id="UP000182945">
    <property type="component" value="Chromosome"/>
</dbReference>
<keyword evidence="5 6" id="KW-0408">Iron</keyword>
<sequence length="193" mass="22168">MVTTLEPYSLNDFVQDITKLVEGNTKEATIVEKAEELVGELIKTDSWLPKSVYQLDEDGYTRHSLYRDPENRFEVLALGWKSGQKTPLHDHDGTWGVEGVVTGMMKVKNFVREEREEDEFVKLIPAGTVRLNEQSTGELLPPADCHILESVGEKMAVTIHVYGKQLNKFRIFQLQNDQSYKVKWVEVGYTKEY</sequence>
<dbReference type="GO" id="GO:0016702">
    <property type="term" value="F:oxidoreductase activity, acting on single donors with incorporation of molecular oxygen, incorporation of two atoms of oxygen"/>
    <property type="evidence" value="ECO:0007669"/>
    <property type="project" value="InterPro"/>
</dbReference>
<evidence type="ECO:0000256" key="5">
    <source>
        <dbReference type="ARBA" id="ARBA00023004"/>
    </source>
</evidence>
<dbReference type="Gene3D" id="2.60.120.10">
    <property type="entry name" value="Jelly Rolls"/>
    <property type="match status" value="1"/>
</dbReference>
<dbReference type="KEGG" id="vhl:BME96_14255"/>
<feature type="binding site" evidence="6">
    <location>
        <position position="91"/>
    </location>
    <ligand>
        <name>Fe cation</name>
        <dbReference type="ChEBI" id="CHEBI:24875"/>
        <note>catalytic</note>
    </ligand>
</feature>
<gene>
    <name evidence="7" type="ORF">BME96_14255</name>
</gene>
<name>A0AAC9J2L8_VIRHA</name>
<dbReference type="PANTHER" id="PTHR12918:SF1">
    <property type="entry name" value="CYSTEINE DIOXYGENASE TYPE 1"/>
    <property type="match status" value="1"/>
</dbReference>
<keyword evidence="2 6" id="KW-0479">Metal-binding</keyword>
<dbReference type="GO" id="GO:0008198">
    <property type="term" value="F:ferrous iron binding"/>
    <property type="evidence" value="ECO:0007669"/>
    <property type="project" value="TreeGrafter"/>
</dbReference>
<evidence type="ECO:0000256" key="6">
    <source>
        <dbReference type="PIRSR" id="PIRSR610300-51"/>
    </source>
</evidence>
<dbReference type="CDD" id="cd10548">
    <property type="entry name" value="cupin_CDO"/>
    <property type="match status" value="1"/>
</dbReference>
<evidence type="ECO:0008006" key="9">
    <source>
        <dbReference type="Google" id="ProtNLM"/>
    </source>
</evidence>
<dbReference type="PANTHER" id="PTHR12918">
    <property type="entry name" value="CYSTEINE DIOXYGENASE"/>
    <property type="match status" value="1"/>
</dbReference>
<feature type="binding site" evidence="6">
    <location>
        <position position="146"/>
    </location>
    <ligand>
        <name>Fe cation</name>
        <dbReference type="ChEBI" id="CHEBI:24875"/>
        <note>catalytic</note>
    </ligand>
</feature>
<feature type="binding site" evidence="6">
    <location>
        <position position="89"/>
    </location>
    <ligand>
        <name>Fe cation</name>
        <dbReference type="ChEBI" id="CHEBI:24875"/>
        <note>catalytic</note>
    </ligand>
</feature>
<proteinExistence type="inferred from homology"/>
<evidence type="ECO:0000313" key="8">
    <source>
        <dbReference type="Proteomes" id="UP000182945"/>
    </source>
</evidence>